<dbReference type="GO" id="GO:0000136">
    <property type="term" value="C:mannan polymerase complex"/>
    <property type="evidence" value="ECO:0007669"/>
    <property type="project" value="TreeGrafter"/>
</dbReference>
<name>A0A6A6UDA7_9PEZI</name>
<keyword evidence="3" id="KW-0732">Signal</keyword>
<dbReference type="Pfam" id="PF04488">
    <property type="entry name" value="Gly_transf_sug"/>
    <property type="match status" value="1"/>
</dbReference>
<evidence type="ECO:0000256" key="2">
    <source>
        <dbReference type="SAM" id="MobiDB-lite"/>
    </source>
</evidence>
<protein>
    <recommendedName>
        <fullName evidence="6">Glycosyl transferase</fullName>
    </recommendedName>
</protein>
<dbReference type="GO" id="GO:0006487">
    <property type="term" value="P:protein N-linked glycosylation"/>
    <property type="evidence" value="ECO:0007669"/>
    <property type="project" value="TreeGrafter"/>
</dbReference>
<feature type="signal peptide" evidence="3">
    <location>
        <begin position="1"/>
        <end position="26"/>
    </location>
</feature>
<reference evidence="4" key="1">
    <citation type="journal article" date="2020" name="Stud. Mycol.">
        <title>101 Dothideomycetes genomes: a test case for predicting lifestyles and emergence of pathogens.</title>
        <authorList>
            <person name="Haridas S."/>
            <person name="Albert R."/>
            <person name="Binder M."/>
            <person name="Bloem J."/>
            <person name="Labutti K."/>
            <person name="Salamov A."/>
            <person name="Andreopoulos B."/>
            <person name="Baker S."/>
            <person name="Barry K."/>
            <person name="Bills G."/>
            <person name="Bluhm B."/>
            <person name="Cannon C."/>
            <person name="Castanera R."/>
            <person name="Culley D."/>
            <person name="Daum C."/>
            <person name="Ezra D."/>
            <person name="Gonzalez J."/>
            <person name="Henrissat B."/>
            <person name="Kuo A."/>
            <person name="Liang C."/>
            <person name="Lipzen A."/>
            <person name="Lutzoni F."/>
            <person name="Magnuson J."/>
            <person name="Mondo S."/>
            <person name="Nolan M."/>
            <person name="Ohm R."/>
            <person name="Pangilinan J."/>
            <person name="Park H.-J."/>
            <person name="Ramirez L."/>
            <person name="Alfaro M."/>
            <person name="Sun H."/>
            <person name="Tritt A."/>
            <person name="Yoshinaga Y."/>
            <person name="Zwiers L.-H."/>
            <person name="Turgeon B."/>
            <person name="Goodwin S."/>
            <person name="Spatafora J."/>
            <person name="Crous P."/>
            <person name="Grigoriev I."/>
        </authorList>
    </citation>
    <scope>NUCLEOTIDE SEQUENCE</scope>
    <source>
        <strain evidence="4">CBS 115976</strain>
    </source>
</reference>
<sequence>MTKQIRRILPTCILCILLLIFASTTSISDTFTDPDRRTVSKVNEVPNKIWQMWKVDVLSLEERDLNRARTWINKNPEYRYEMLTDGNDMQYVAKRYGPEELNRPDIVYMYRTIGSKIIKADILRYLIMYAEGGVYADIDVEAIRPVSRFIPDHYSGRDVDMVVGIEIDQPEYGAHPVLGSKCKSFCQWTFMCKPGLPVMLKLVENIMAWLTDLAQRQNVPISDIKFNFDDIIAGTGPSAFTEAILDDISSRVGHKVTWDTFHNLGESKLLAGVLVLTVEAFAAGQGHSDSGNHDARTALVKHHYHASGWPTTHPRFSHPIYGEVERCNWDAECVMKWDAETAAFDKLSPEEQSAKIAIKKSEEEKSKPQ</sequence>
<feature type="region of interest" description="Disordered" evidence="2">
    <location>
        <begin position="349"/>
        <end position="369"/>
    </location>
</feature>
<evidence type="ECO:0000256" key="1">
    <source>
        <dbReference type="ARBA" id="ARBA00009003"/>
    </source>
</evidence>
<dbReference type="Proteomes" id="UP000799302">
    <property type="component" value="Unassembled WGS sequence"/>
</dbReference>
<comment type="similarity">
    <text evidence="1">Belongs to the glycosyltransferase 32 family.</text>
</comment>
<dbReference type="InterPro" id="IPR029044">
    <property type="entry name" value="Nucleotide-diphossugar_trans"/>
</dbReference>
<evidence type="ECO:0000313" key="5">
    <source>
        <dbReference type="Proteomes" id="UP000799302"/>
    </source>
</evidence>
<proteinExistence type="inferred from homology"/>
<organism evidence="4 5">
    <name type="scientific">Microthyrium microscopicum</name>
    <dbReference type="NCBI Taxonomy" id="703497"/>
    <lineage>
        <taxon>Eukaryota</taxon>
        <taxon>Fungi</taxon>
        <taxon>Dikarya</taxon>
        <taxon>Ascomycota</taxon>
        <taxon>Pezizomycotina</taxon>
        <taxon>Dothideomycetes</taxon>
        <taxon>Dothideomycetes incertae sedis</taxon>
        <taxon>Microthyriales</taxon>
        <taxon>Microthyriaceae</taxon>
        <taxon>Microthyrium</taxon>
    </lineage>
</organism>
<evidence type="ECO:0008006" key="6">
    <source>
        <dbReference type="Google" id="ProtNLM"/>
    </source>
</evidence>
<dbReference type="InterPro" id="IPR039367">
    <property type="entry name" value="Och1-like"/>
</dbReference>
<evidence type="ECO:0000256" key="3">
    <source>
        <dbReference type="SAM" id="SignalP"/>
    </source>
</evidence>
<dbReference type="GO" id="GO:0000009">
    <property type="term" value="F:alpha-1,6-mannosyltransferase activity"/>
    <property type="evidence" value="ECO:0007669"/>
    <property type="project" value="InterPro"/>
</dbReference>
<dbReference type="FunFam" id="3.90.550.20:FF:000004">
    <property type="entry name" value="Glycosyltransferase family 32 protein"/>
    <property type="match status" value="1"/>
</dbReference>
<dbReference type="PANTHER" id="PTHR31834:SF8">
    <property type="entry name" value="TRANSFERASE, PUTATIVE (AFU_ORTHOLOGUE AFUA_6G14040)-RELATED"/>
    <property type="match status" value="1"/>
</dbReference>
<keyword evidence="5" id="KW-1185">Reference proteome</keyword>
<dbReference type="Gene3D" id="3.90.550.20">
    <property type="match status" value="1"/>
</dbReference>
<accession>A0A6A6UDA7</accession>
<dbReference type="SUPFAM" id="SSF53448">
    <property type="entry name" value="Nucleotide-diphospho-sugar transferases"/>
    <property type="match status" value="1"/>
</dbReference>
<dbReference type="EMBL" id="MU004234">
    <property type="protein sequence ID" value="KAF2670142.1"/>
    <property type="molecule type" value="Genomic_DNA"/>
</dbReference>
<feature type="chain" id="PRO_5025673271" description="Glycosyl transferase" evidence="3">
    <location>
        <begin position="27"/>
        <end position="369"/>
    </location>
</feature>
<evidence type="ECO:0000313" key="4">
    <source>
        <dbReference type="EMBL" id="KAF2670142.1"/>
    </source>
</evidence>
<gene>
    <name evidence="4" type="ORF">BT63DRAFT_372199</name>
</gene>
<dbReference type="AlphaFoldDB" id="A0A6A6UDA7"/>
<dbReference type="InterPro" id="IPR007577">
    <property type="entry name" value="GlycoTrfase_DXD_sugar-bd_CS"/>
</dbReference>
<dbReference type="PANTHER" id="PTHR31834">
    <property type="entry name" value="INITIATION-SPECIFIC ALPHA-1,6-MANNOSYLTRANSFERASE"/>
    <property type="match status" value="1"/>
</dbReference>
<dbReference type="OrthoDB" id="409543at2759"/>